<dbReference type="OrthoDB" id="7796826at2"/>
<evidence type="ECO:0000313" key="1">
    <source>
        <dbReference type="EMBL" id="ATG46158.1"/>
    </source>
</evidence>
<accession>A0A291G7P8</accession>
<dbReference type="EMBL" id="CP022196">
    <property type="protein sequence ID" value="ATG46158.1"/>
    <property type="molecule type" value="Genomic_DNA"/>
</dbReference>
<name>A0A291G7P8_9RHOB</name>
<dbReference type="KEGG" id="ceh:CEW89_00370"/>
<proteinExistence type="predicted"/>
<dbReference type="AlphaFoldDB" id="A0A291G7P8"/>
<sequence length="607" mass="65388">MSICVECGEFELFYVLACGDSAVGESNVLLYAGEELTALNQEIRDMDAAFGALDRAKVEGDPEAVIEAQEHLADMLKGYVRPTERLPDKHLVQAYSIRGKKWTRIRSDKMRNHWRSYKIDTSLLQAQTGAAGTSELDRGKLRQAFTSVRDKIKSDLSDGIAYKQQIAKGKASGSITDVWDANWLKWVDAVNDSLSYSASGAHFDLSAGAQLMRGYAGFGVQLGYDPKKGAYSLKGNAEARAILGEAKATFNGYFVDRDGWHALIELSEQDASEAGTQARLDFGYFRFNATVSANAMLGASVYATAGLEFKTEPAGKVLVKPSAADSKGEVAAGLFAGLEAGGSVKGAFEWYNPGLVEAGGVVESPKWAAFVSVGATVAANAGAGLEGVLKITYADLKFMFRCEARAVLGVGAKGGLLGEVDFAKILEFIKYIYCQLKDNDFAFLHFVAEDAWEALVQVTISLITEGSIAFGAALEAALEPIRSANAAEDFARKVKARPTALIFATPEAKGAILYRLSERYLFSFEEHQEAAILTVVGTMQSQREWAQVVERITVTGKKSSAASGYARLRAVLDGGSARKFETLVRAINSLPTNTMLAGEPVHVRNVA</sequence>
<reference evidence="1 2" key="1">
    <citation type="submission" date="2017-06" db="EMBL/GenBank/DDBJ databases">
        <title>Celeribacter sp. TSPH2 complete genome sequence.</title>
        <authorList>
            <person name="Woo J.-H."/>
            <person name="Kim H.-S."/>
        </authorList>
    </citation>
    <scope>NUCLEOTIDE SEQUENCE [LARGE SCALE GENOMIC DNA]</scope>
    <source>
        <strain evidence="1 2">TSPH2</strain>
    </source>
</reference>
<dbReference type="RefSeq" id="WP_096804485.1">
    <property type="nucleotide sequence ID" value="NZ_CP022196.1"/>
</dbReference>
<evidence type="ECO:0000313" key="2">
    <source>
        <dbReference type="Proteomes" id="UP000217935"/>
    </source>
</evidence>
<gene>
    <name evidence="1" type="ORF">CEW89_00370</name>
</gene>
<protein>
    <submittedName>
        <fullName evidence="1">Uncharacterized protein</fullName>
    </submittedName>
</protein>
<keyword evidence="2" id="KW-1185">Reference proteome</keyword>
<dbReference type="STRING" id="1758178.GCA_001550095_00755"/>
<organism evidence="1 2">
    <name type="scientific">Celeribacter ethanolicus</name>
    <dbReference type="NCBI Taxonomy" id="1758178"/>
    <lineage>
        <taxon>Bacteria</taxon>
        <taxon>Pseudomonadati</taxon>
        <taxon>Pseudomonadota</taxon>
        <taxon>Alphaproteobacteria</taxon>
        <taxon>Rhodobacterales</taxon>
        <taxon>Roseobacteraceae</taxon>
        <taxon>Celeribacter</taxon>
    </lineage>
</organism>
<dbReference type="Proteomes" id="UP000217935">
    <property type="component" value="Chromosome"/>
</dbReference>